<comment type="caution">
    <text evidence="2">The sequence shown here is derived from an EMBL/GenBank/DDBJ whole genome shotgun (WGS) entry which is preliminary data.</text>
</comment>
<dbReference type="PANTHER" id="PTHR34504:SF2">
    <property type="entry name" value="UPF0150 PROTEIN SSL0259"/>
    <property type="match status" value="1"/>
</dbReference>
<evidence type="ECO:0000313" key="2">
    <source>
        <dbReference type="EMBL" id="OGM55557.1"/>
    </source>
</evidence>
<dbReference type="Proteomes" id="UP000178603">
    <property type="component" value="Unassembled WGS sequence"/>
</dbReference>
<dbReference type="InterPro" id="IPR051404">
    <property type="entry name" value="TA_system_antitoxin"/>
</dbReference>
<accession>A0A1F8AUZ5</accession>
<dbReference type="Pfam" id="PF15919">
    <property type="entry name" value="HicB_lk_antitox"/>
    <property type="match status" value="1"/>
</dbReference>
<organism evidence="2 3">
    <name type="scientific">Candidatus Woesebacteria bacterium RIFCSPHIGHO2_12_FULL_41_24</name>
    <dbReference type="NCBI Taxonomy" id="1802510"/>
    <lineage>
        <taxon>Bacteria</taxon>
        <taxon>Candidatus Woeseibacteriota</taxon>
    </lineage>
</organism>
<proteinExistence type="predicted"/>
<dbReference type="InterPro" id="IPR031807">
    <property type="entry name" value="HicB-like"/>
</dbReference>
<dbReference type="PANTHER" id="PTHR34504">
    <property type="entry name" value="ANTITOXIN HICB"/>
    <property type="match status" value="1"/>
</dbReference>
<evidence type="ECO:0000313" key="3">
    <source>
        <dbReference type="Proteomes" id="UP000178603"/>
    </source>
</evidence>
<gene>
    <name evidence="2" type="ORF">A3E44_04810</name>
</gene>
<reference evidence="2 3" key="1">
    <citation type="journal article" date="2016" name="Nat. Commun.">
        <title>Thousands of microbial genomes shed light on interconnected biogeochemical processes in an aquifer system.</title>
        <authorList>
            <person name="Anantharaman K."/>
            <person name="Brown C.T."/>
            <person name="Hug L.A."/>
            <person name="Sharon I."/>
            <person name="Castelle C.J."/>
            <person name="Probst A.J."/>
            <person name="Thomas B.C."/>
            <person name="Singh A."/>
            <person name="Wilkins M.J."/>
            <person name="Karaoz U."/>
            <person name="Brodie E.L."/>
            <person name="Williams K.H."/>
            <person name="Hubbard S.S."/>
            <person name="Banfield J.F."/>
        </authorList>
    </citation>
    <scope>NUCLEOTIDE SEQUENCE [LARGE SCALE GENOMIC DNA]</scope>
</reference>
<dbReference type="InterPro" id="IPR035069">
    <property type="entry name" value="TTHA1013/TTHA0281-like"/>
</dbReference>
<feature type="domain" description="HicB-like antitoxin of toxin-antitoxin system" evidence="1">
    <location>
        <begin position="9"/>
        <end position="65"/>
    </location>
</feature>
<protein>
    <recommendedName>
        <fullName evidence="1">HicB-like antitoxin of toxin-antitoxin system domain-containing protein</fullName>
    </recommendedName>
</protein>
<dbReference type="EMBL" id="MGGW01000001">
    <property type="protein sequence ID" value="OGM55557.1"/>
    <property type="molecule type" value="Genomic_DNA"/>
</dbReference>
<sequence length="87" mass="9973">MDTKVLTYRAIIRKDGKYYHGFVPSLPGCHTQGDTIEETKKNLKEAIEGYLISLKKHNEPIPREEGYETTEVINVEKLFGNKQVSYA</sequence>
<name>A0A1F8AUZ5_9BACT</name>
<dbReference type="SUPFAM" id="SSF143100">
    <property type="entry name" value="TTHA1013/TTHA0281-like"/>
    <property type="match status" value="1"/>
</dbReference>
<evidence type="ECO:0000259" key="1">
    <source>
        <dbReference type="Pfam" id="PF15919"/>
    </source>
</evidence>
<dbReference type="AlphaFoldDB" id="A0A1F8AUZ5"/>
<dbReference type="Gene3D" id="3.30.160.250">
    <property type="match status" value="1"/>
</dbReference>